<feature type="compositionally biased region" description="Polar residues" evidence="1">
    <location>
        <begin position="1"/>
        <end position="21"/>
    </location>
</feature>
<evidence type="ECO:0000313" key="2">
    <source>
        <dbReference type="EMBL" id="KAG9245372.1"/>
    </source>
</evidence>
<dbReference type="Pfam" id="PF07956">
    <property type="entry name" value="DUF1690"/>
    <property type="match status" value="1"/>
</dbReference>
<feature type="compositionally biased region" description="Basic and acidic residues" evidence="1">
    <location>
        <begin position="107"/>
        <end position="127"/>
    </location>
</feature>
<organism evidence="2 3">
    <name type="scientific">Calycina marina</name>
    <dbReference type="NCBI Taxonomy" id="1763456"/>
    <lineage>
        <taxon>Eukaryota</taxon>
        <taxon>Fungi</taxon>
        <taxon>Dikarya</taxon>
        <taxon>Ascomycota</taxon>
        <taxon>Pezizomycotina</taxon>
        <taxon>Leotiomycetes</taxon>
        <taxon>Helotiales</taxon>
        <taxon>Pezizellaceae</taxon>
        <taxon>Calycina</taxon>
    </lineage>
</organism>
<dbReference type="OrthoDB" id="5544375at2759"/>
<comment type="caution">
    <text evidence="2">The sequence shown here is derived from an EMBL/GenBank/DDBJ whole genome shotgun (WGS) entry which is preliminary data.</text>
</comment>
<feature type="region of interest" description="Disordered" evidence="1">
    <location>
        <begin position="73"/>
        <end position="127"/>
    </location>
</feature>
<dbReference type="AlphaFoldDB" id="A0A9P7Z585"/>
<dbReference type="InterPro" id="IPR012471">
    <property type="entry name" value="DUF1690"/>
</dbReference>
<feature type="region of interest" description="Disordered" evidence="1">
    <location>
        <begin position="1"/>
        <end position="25"/>
    </location>
</feature>
<proteinExistence type="predicted"/>
<reference evidence="2" key="1">
    <citation type="journal article" date="2021" name="IMA Fungus">
        <title>Genomic characterization of three marine fungi, including Emericellopsis atlantica sp. nov. with signatures of a generalist lifestyle and marine biomass degradation.</title>
        <authorList>
            <person name="Hagestad O.C."/>
            <person name="Hou L."/>
            <person name="Andersen J.H."/>
            <person name="Hansen E.H."/>
            <person name="Altermark B."/>
            <person name="Li C."/>
            <person name="Kuhnert E."/>
            <person name="Cox R.J."/>
            <person name="Crous P.W."/>
            <person name="Spatafora J.W."/>
            <person name="Lail K."/>
            <person name="Amirebrahimi M."/>
            <person name="Lipzen A."/>
            <person name="Pangilinan J."/>
            <person name="Andreopoulos W."/>
            <person name="Hayes R.D."/>
            <person name="Ng V."/>
            <person name="Grigoriev I.V."/>
            <person name="Jackson S.A."/>
            <person name="Sutton T.D.S."/>
            <person name="Dobson A.D.W."/>
            <person name="Rama T."/>
        </authorList>
    </citation>
    <scope>NUCLEOTIDE SEQUENCE</scope>
    <source>
        <strain evidence="2">TRa3180A</strain>
    </source>
</reference>
<dbReference type="EMBL" id="MU253850">
    <property type="protein sequence ID" value="KAG9245372.1"/>
    <property type="molecule type" value="Genomic_DNA"/>
</dbReference>
<evidence type="ECO:0000256" key="1">
    <source>
        <dbReference type="SAM" id="MobiDB-lite"/>
    </source>
</evidence>
<sequence length="171" mass="19387">MGSNSSKPAAPPSTQSWTSEQPVRFSQELIDSLQASTENDSTRAKTLELHIQSRVQAELAALEARATKDFEELQTQLSARDDTPKGDKSASDTLRDLGRESVQSELDGLKKKLESRKQAKEEDVDVKKAKEDVVSCLRMNDRRPLDCWKEVQRFREEVRKLEGKWVEGVVR</sequence>
<name>A0A9P7Z585_9HELO</name>
<gene>
    <name evidence="2" type="ORF">BJ878DRAFT_419302</name>
</gene>
<keyword evidence="3" id="KW-1185">Reference proteome</keyword>
<dbReference type="Proteomes" id="UP000887226">
    <property type="component" value="Unassembled WGS sequence"/>
</dbReference>
<protein>
    <submittedName>
        <fullName evidence="2">Altered inheritance of mitochondria protein 13, mitochondrial</fullName>
    </submittedName>
</protein>
<accession>A0A9P7Z585</accession>
<evidence type="ECO:0000313" key="3">
    <source>
        <dbReference type="Proteomes" id="UP000887226"/>
    </source>
</evidence>
<feature type="compositionally biased region" description="Basic and acidic residues" evidence="1">
    <location>
        <begin position="79"/>
        <end position="99"/>
    </location>
</feature>